<gene>
    <name evidence="1" type="ORF">ABVK50_30975</name>
</gene>
<name>A0AAU8D0H0_9HYPH</name>
<dbReference type="AlphaFoldDB" id="A0AAU8D0H0"/>
<reference evidence="1" key="1">
    <citation type="submission" date="2024-06" db="EMBL/GenBank/DDBJ databases">
        <title>Mesorhizobium karijinii sp. nov., a symbiont of the iconic Swainsona formosa from arid Australia.</title>
        <authorList>
            <person name="Hill Y.J."/>
            <person name="Watkin E.L.J."/>
            <person name="O'Hara G.W."/>
            <person name="Terpolilli J."/>
            <person name="Tye M.L."/>
            <person name="Kohlmeier M.G."/>
        </authorList>
    </citation>
    <scope>NUCLEOTIDE SEQUENCE</scope>
    <source>
        <strain evidence="1">WSM2240</strain>
        <plasmid evidence="1">pMk2240A</plasmid>
    </source>
</reference>
<dbReference type="RefSeq" id="WP_353646755.1">
    <property type="nucleotide sequence ID" value="NZ_CP159256.1"/>
</dbReference>
<organism evidence="1">
    <name type="scientific">Mesorhizobium sp. WSM2240</name>
    <dbReference type="NCBI Taxonomy" id="3228851"/>
    <lineage>
        <taxon>Bacteria</taxon>
        <taxon>Pseudomonadati</taxon>
        <taxon>Pseudomonadota</taxon>
        <taxon>Alphaproteobacteria</taxon>
        <taxon>Hyphomicrobiales</taxon>
        <taxon>Phyllobacteriaceae</taxon>
        <taxon>Mesorhizobium</taxon>
    </lineage>
</organism>
<geneLocation type="plasmid" evidence="1">
    <name>pMk2240A</name>
</geneLocation>
<proteinExistence type="predicted"/>
<accession>A0AAU8D0H0</accession>
<evidence type="ECO:0000313" key="1">
    <source>
        <dbReference type="EMBL" id="XCG52552.1"/>
    </source>
</evidence>
<keyword evidence="1" id="KW-0614">Plasmid</keyword>
<protein>
    <submittedName>
        <fullName evidence="1">Uncharacterized protein</fullName>
    </submittedName>
</protein>
<sequence>MRFFGTIINTVNRLGETDSHDALDIEASDFDHAAMESGERRLDFKLSMLRLLREPSQSDGVRLFVVPVEVGMLGDVPGLSSEFQGEPLDIWLARRRLILAQNSGIDGEARPKYTATEIR</sequence>
<dbReference type="EMBL" id="CP159256">
    <property type="protein sequence ID" value="XCG52552.1"/>
    <property type="molecule type" value="Genomic_DNA"/>
</dbReference>